<dbReference type="PANTHER" id="PTHR19271">
    <property type="entry name" value="CYTOCHROME B"/>
    <property type="match status" value="1"/>
</dbReference>
<dbReference type="InterPro" id="IPR027387">
    <property type="entry name" value="Cytb/b6-like_sf"/>
</dbReference>
<accession>A0A951UKF1</accession>
<dbReference type="PROSITE" id="PS51002">
    <property type="entry name" value="CYTB_NTER"/>
    <property type="match status" value="1"/>
</dbReference>
<protein>
    <submittedName>
        <fullName evidence="4">Cytochrome b N-terminal domain-containing protein</fullName>
    </submittedName>
</protein>
<keyword evidence="2" id="KW-0812">Transmembrane</keyword>
<evidence type="ECO:0000313" key="4">
    <source>
        <dbReference type="EMBL" id="MBW4657501.1"/>
    </source>
</evidence>
<gene>
    <name evidence="4" type="ORF">KME15_02410</name>
</gene>
<evidence type="ECO:0000259" key="3">
    <source>
        <dbReference type="PROSITE" id="PS51002"/>
    </source>
</evidence>
<keyword evidence="2" id="KW-1133">Transmembrane helix</keyword>
<dbReference type="GO" id="GO:0015979">
    <property type="term" value="P:photosynthesis"/>
    <property type="evidence" value="ECO:0007669"/>
    <property type="project" value="UniProtKB-KW"/>
</dbReference>
<dbReference type="InterPro" id="IPR016174">
    <property type="entry name" value="Di-haem_cyt_TM"/>
</dbReference>
<dbReference type="SUPFAM" id="SSF81342">
    <property type="entry name" value="Transmembrane di-heme cytochromes"/>
    <property type="match status" value="1"/>
</dbReference>
<feature type="transmembrane region" description="Helical" evidence="2">
    <location>
        <begin position="170"/>
        <end position="189"/>
    </location>
</feature>
<dbReference type="PANTHER" id="PTHR19271:SF16">
    <property type="entry name" value="CYTOCHROME B"/>
    <property type="match status" value="1"/>
</dbReference>
<dbReference type="GO" id="GO:0016491">
    <property type="term" value="F:oxidoreductase activity"/>
    <property type="evidence" value="ECO:0007669"/>
    <property type="project" value="InterPro"/>
</dbReference>
<dbReference type="GO" id="GO:0009055">
    <property type="term" value="F:electron transfer activity"/>
    <property type="evidence" value="ECO:0007669"/>
    <property type="project" value="InterPro"/>
</dbReference>
<dbReference type="EMBL" id="JAHHHD010000002">
    <property type="protein sequence ID" value="MBW4657501.1"/>
    <property type="molecule type" value="Genomic_DNA"/>
</dbReference>
<reference evidence="4" key="2">
    <citation type="journal article" date="2022" name="Microbiol. Resour. Announc.">
        <title>Metagenome Sequencing to Explore Phylogenomics of Terrestrial Cyanobacteria.</title>
        <authorList>
            <person name="Ward R.D."/>
            <person name="Stajich J.E."/>
            <person name="Johansen J.R."/>
            <person name="Huntemann M."/>
            <person name="Clum A."/>
            <person name="Foster B."/>
            <person name="Foster B."/>
            <person name="Roux S."/>
            <person name="Palaniappan K."/>
            <person name="Varghese N."/>
            <person name="Mukherjee S."/>
            <person name="Reddy T.B.K."/>
            <person name="Daum C."/>
            <person name="Copeland A."/>
            <person name="Chen I.A."/>
            <person name="Ivanova N.N."/>
            <person name="Kyrpides N.C."/>
            <person name="Shapiro N."/>
            <person name="Eloe-Fadrosh E.A."/>
            <person name="Pietrasiak N."/>
        </authorList>
    </citation>
    <scope>NUCLEOTIDE SEQUENCE</scope>
    <source>
        <strain evidence="4">UHER 2000/2452</strain>
    </source>
</reference>
<evidence type="ECO:0000256" key="1">
    <source>
        <dbReference type="ARBA" id="ARBA00022531"/>
    </source>
</evidence>
<feature type="domain" description="Cytochrome b/b6 N-terminal region profile" evidence="3">
    <location>
        <begin position="1"/>
        <end position="196"/>
    </location>
</feature>
<reference evidence="4" key="1">
    <citation type="submission" date="2021-05" db="EMBL/GenBank/DDBJ databases">
        <authorList>
            <person name="Pietrasiak N."/>
            <person name="Ward R."/>
            <person name="Stajich J.E."/>
            <person name="Kurbessoian T."/>
        </authorList>
    </citation>
    <scope>NUCLEOTIDE SEQUENCE</scope>
    <source>
        <strain evidence="4">UHER 2000/2452</strain>
    </source>
</reference>
<evidence type="ECO:0000313" key="5">
    <source>
        <dbReference type="Proteomes" id="UP000757435"/>
    </source>
</evidence>
<feature type="transmembrane region" description="Helical" evidence="2">
    <location>
        <begin position="69"/>
        <end position="88"/>
    </location>
</feature>
<keyword evidence="2" id="KW-0472">Membrane</keyword>
<keyword evidence="1" id="KW-0602">Photosynthesis</keyword>
<dbReference type="Pfam" id="PF00033">
    <property type="entry name" value="Cytochrome_B"/>
    <property type="match status" value="1"/>
</dbReference>
<organism evidence="4 5">
    <name type="scientific">Drouetiella hepatica Uher 2000/2452</name>
    <dbReference type="NCBI Taxonomy" id="904376"/>
    <lineage>
        <taxon>Bacteria</taxon>
        <taxon>Bacillati</taxon>
        <taxon>Cyanobacteriota</taxon>
        <taxon>Cyanophyceae</taxon>
        <taxon>Oculatellales</taxon>
        <taxon>Oculatellaceae</taxon>
        <taxon>Drouetiella</taxon>
    </lineage>
</organism>
<dbReference type="GO" id="GO:0016020">
    <property type="term" value="C:membrane"/>
    <property type="evidence" value="ECO:0007669"/>
    <property type="project" value="InterPro"/>
</dbReference>
<dbReference type="Gene3D" id="1.20.810.10">
    <property type="entry name" value="Cytochrome Bc1 Complex, Chain C"/>
    <property type="match status" value="1"/>
</dbReference>
<dbReference type="Proteomes" id="UP000757435">
    <property type="component" value="Unassembled WGS sequence"/>
</dbReference>
<feature type="transmembrane region" description="Helical" evidence="2">
    <location>
        <begin position="95"/>
        <end position="119"/>
    </location>
</feature>
<sequence length="226" mass="24930">MRTIEYRFALQRSATVLAVAAFSLVILAGVTGILLSFYYEPTAGGAFTSLRRITEMIPSGVLIRSLHDLAGNGLIVIALLQIVVMFLGRQFRPSWIAAWISGIFYALVAIGLSWTAIILDWDQVGYWRYKVELKTIEIIPLIGSYLRDILTGGNGVNSITVQHMYTLHSYVLSGVAIVLSVIHLGALIYQEQERRQVRTRLNTVVSRAAGLSVTEEEASEQAEASV</sequence>
<dbReference type="InterPro" id="IPR005797">
    <property type="entry name" value="Cyt_b/b6_N"/>
</dbReference>
<name>A0A951UKF1_9CYAN</name>
<proteinExistence type="predicted"/>
<dbReference type="AlphaFoldDB" id="A0A951UKF1"/>
<feature type="transmembrane region" description="Helical" evidence="2">
    <location>
        <begin position="16"/>
        <end position="39"/>
    </location>
</feature>
<comment type="caution">
    <text evidence="4">The sequence shown here is derived from an EMBL/GenBank/DDBJ whole genome shotgun (WGS) entry which is preliminary data.</text>
</comment>
<evidence type="ECO:0000256" key="2">
    <source>
        <dbReference type="SAM" id="Phobius"/>
    </source>
</evidence>
<dbReference type="GO" id="GO:0022904">
    <property type="term" value="P:respiratory electron transport chain"/>
    <property type="evidence" value="ECO:0007669"/>
    <property type="project" value="InterPro"/>
</dbReference>